<dbReference type="Proteomes" id="UP000235145">
    <property type="component" value="Unassembled WGS sequence"/>
</dbReference>
<protein>
    <submittedName>
        <fullName evidence="1">Uncharacterized protein</fullName>
    </submittedName>
</protein>
<sequence length="112" mass="13081">MLRLCMDRLLHFLAGSGFITGFFRTEPVVDLEPQEIPKFPLSDALTRRVPIWTRRVQPTLRVHNGTRRVHQSHNCHSFNGLQTPRSKRMIWREVEDTKSALRTPWGSGSRFL</sequence>
<comment type="caution">
    <text evidence="1">The sequence shown here is derived from an EMBL/GenBank/DDBJ whole genome shotgun (WGS) entry which is preliminary data.</text>
</comment>
<dbReference type="EMBL" id="NBSK02000009">
    <property type="protein sequence ID" value="KAJ0186704.1"/>
    <property type="molecule type" value="Genomic_DNA"/>
</dbReference>
<name>A0A9R1UGJ0_LACSA</name>
<evidence type="ECO:0000313" key="1">
    <source>
        <dbReference type="EMBL" id="KAJ0186704.1"/>
    </source>
</evidence>
<keyword evidence="2" id="KW-1185">Reference proteome</keyword>
<proteinExistence type="predicted"/>
<dbReference type="AlphaFoldDB" id="A0A9R1UGJ0"/>
<organism evidence="1 2">
    <name type="scientific">Lactuca sativa</name>
    <name type="common">Garden lettuce</name>
    <dbReference type="NCBI Taxonomy" id="4236"/>
    <lineage>
        <taxon>Eukaryota</taxon>
        <taxon>Viridiplantae</taxon>
        <taxon>Streptophyta</taxon>
        <taxon>Embryophyta</taxon>
        <taxon>Tracheophyta</taxon>
        <taxon>Spermatophyta</taxon>
        <taxon>Magnoliopsida</taxon>
        <taxon>eudicotyledons</taxon>
        <taxon>Gunneridae</taxon>
        <taxon>Pentapetalae</taxon>
        <taxon>asterids</taxon>
        <taxon>campanulids</taxon>
        <taxon>Asterales</taxon>
        <taxon>Asteraceae</taxon>
        <taxon>Cichorioideae</taxon>
        <taxon>Cichorieae</taxon>
        <taxon>Lactucinae</taxon>
        <taxon>Lactuca</taxon>
    </lineage>
</organism>
<evidence type="ECO:0000313" key="2">
    <source>
        <dbReference type="Proteomes" id="UP000235145"/>
    </source>
</evidence>
<accession>A0A9R1UGJ0</accession>
<gene>
    <name evidence="1" type="ORF">LSAT_V11C900506010</name>
</gene>
<reference evidence="1 2" key="1">
    <citation type="journal article" date="2017" name="Nat. Commun.">
        <title>Genome assembly with in vitro proximity ligation data and whole-genome triplication in lettuce.</title>
        <authorList>
            <person name="Reyes-Chin-Wo S."/>
            <person name="Wang Z."/>
            <person name="Yang X."/>
            <person name="Kozik A."/>
            <person name="Arikit S."/>
            <person name="Song C."/>
            <person name="Xia L."/>
            <person name="Froenicke L."/>
            <person name="Lavelle D.O."/>
            <person name="Truco M.J."/>
            <person name="Xia R."/>
            <person name="Zhu S."/>
            <person name="Xu C."/>
            <person name="Xu H."/>
            <person name="Xu X."/>
            <person name="Cox K."/>
            <person name="Korf I."/>
            <person name="Meyers B.C."/>
            <person name="Michelmore R.W."/>
        </authorList>
    </citation>
    <scope>NUCLEOTIDE SEQUENCE [LARGE SCALE GENOMIC DNA]</scope>
    <source>
        <strain evidence="2">cv. Salinas</strain>
        <tissue evidence="1">Seedlings</tissue>
    </source>
</reference>